<dbReference type="GO" id="GO:0032259">
    <property type="term" value="P:methylation"/>
    <property type="evidence" value="ECO:0007669"/>
    <property type="project" value="UniProtKB-KW"/>
</dbReference>
<feature type="domain" description="Methyltransferase type 11" evidence="1">
    <location>
        <begin position="51"/>
        <end position="152"/>
    </location>
</feature>
<dbReference type="Pfam" id="PF08241">
    <property type="entry name" value="Methyltransf_11"/>
    <property type="match status" value="1"/>
</dbReference>
<keyword evidence="2" id="KW-0808">Transferase</keyword>
<evidence type="ECO:0000313" key="2">
    <source>
        <dbReference type="EMBL" id="QSB13408.1"/>
    </source>
</evidence>
<dbReference type="CDD" id="cd02440">
    <property type="entry name" value="AdoMet_MTases"/>
    <property type="match status" value="1"/>
</dbReference>
<accession>A0A895YI36</accession>
<dbReference type="EMBL" id="CP070499">
    <property type="protein sequence ID" value="QSB13408.1"/>
    <property type="molecule type" value="Genomic_DNA"/>
</dbReference>
<dbReference type="Proteomes" id="UP000662857">
    <property type="component" value="Chromosome"/>
</dbReference>
<dbReference type="GO" id="GO:0008757">
    <property type="term" value="F:S-adenosylmethionine-dependent methyltransferase activity"/>
    <property type="evidence" value="ECO:0007669"/>
    <property type="project" value="InterPro"/>
</dbReference>
<evidence type="ECO:0000313" key="3">
    <source>
        <dbReference type="Proteomes" id="UP000662857"/>
    </source>
</evidence>
<dbReference type="Gene3D" id="3.40.50.150">
    <property type="entry name" value="Vaccinia Virus protein VP39"/>
    <property type="match status" value="1"/>
</dbReference>
<gene>
    <name evidence="2" type="ORF">JQS43_17540</name>
</gene>
<reference evidence="2" key="1">
    <citation type="submission" date="2021-02" db="EMBL/GenBank/DDBJ databases">
        <title>Natrosporangium hydrolyticum gen. nov., sp. nov, a haloalkaliphilic actinobacterium from a soda solonchak soil.</title>
        <authorList>
            <person name="Sorokin D.Y."/>
            <person name="Khijniak T.V."/>
            <person name="Zakharycheva A.P."/>
            <person name="Boueva O.V."/>
            <person name="Ariskina E.V."/>
            <person name="Hahnke R.L."/>
            <person name="Bunk B."/>
            <person name="Sproer C."/>
            <person name="Schumann P."/>
            <person name="Evtushenko L.I."/>
            <person name="Kublanov I.V."/>
        </authorList>
    </citation>
    <scope>NUCLEOTIDE SEQUENCE</scope>
    <source>
        <strain evidence="2">DSM 106523</strain>
    </source>
</reference>
<dbReference type="AlphaFoldDB" id="A0A895YI36"/>
<dbReference type="SUPFAM" id="SSF53335">
    <property type="entry name" value="S-adenosyl-L-methionine-dependent methyltransferases"/>
    <property type="match status" value="1"/>
</dbReference>
<evidence type="ECO:0000259" key="1">
    <source>
        <dbReference type="Pfam" id="PF08241"/>
    </source>
</evidence>
<dbReference type="KEGG" id="nhy:JQS43_17540"/>
<keyword evidence="2" id="KW-0489">Methyltransferase</keyword>
<protein>
    <submittedName>
        <fullName evidence="2">Class I SAM-dependent methyltransferase</fullName>
    </submittedName>
</protein>
<proteinExistence type="predicted"/>
<organism evidence="2 3">
    <name type="scientific">Natronosporangium hydrolyticum</name>
    <dbReference type="NCBI Taxonomy" id="2811111"/>
    <lineage>
        <taxon>Bacteria</taxon>
        <taxon>Bacillati</taxon>
        <taxon>Actinomycetota</taxon>
        <taxon>Actinomycetes</taxon>
        <taxon>Micromonosporales</taxon>
        <taxon>Micromonosporaceae</taxon>
        <taxon>Natronosporangium</taxon>
    </lineage>
</organism>
<dbReference type="InterPro" id="IPR013216">
    <property type="entry name" value="Methyltransf_11"/>
</dbReference>
<name>A0A895YI36_9ACTN</name>
<keyword evidence="3" id="KW-1185">Reference proteome</keyword>
<sequence>MTEQGIDAVRGYYASFHRRESDRLLTPEGRVEFALTKRLIRPHLPAAGRVLDIGGGPGRYACWLAGQGLTVTLADLSPSLLDLARELIAESGTTGVEEIVEADVRDLRRWPDGTFAITLALGPFYHLPDAQDRHRALAEIVRVTAPDGLVAIALMPRWAFLQRTLSVPDERARLADPAFVAALLSRGEYTNPHNGRFPSGYGVDPGQVAETFASAGLRQILLASTHGFATGLERPLDELRANDPATYDAALDLLTRTATEPSILGTAGHLLYLGRTAT</sequence>
<dbReference type="RefSeq" id="WP_239675490.1">
    <property type="nucleotide sequence ID" value="NZ_CP070499.1"/>
</dbReference>
<dbReference type="InterPro" id="IPR029063">
    <property type="entry name" value="SAM-dependent_MTases_sf"/>
</dbReference>